<organism evidence="1 2">
    <name type="scientific">Escallonia rubra</name>
    <dbReference type="NCBI Taxonomy" id="112253"/>
    <lineage>
        <taxon>Eukaryota</taxon>
        <taxon>Viridiplantae</taxon>
        <taxon>Streptophyta</taxon>
        <taxon>Embryophyta</taxon>
        <taxon>Tracheophyta</taxon>
        <taxon>Spermatophyta</taxon>
        <taxon>Magnoliopsida</taxon>
        <taxon>eudicotyledons</taxon>
        <taxon>Gunneridae</taxon>
        <taxon>Pentapetalae</taxon>
        <taxon>asterids</taxon>
        <taxon>campanulids</taxon>
        <taxon>Escalloniales</taxon>
        <taxon>Escalloniaceae</taxon>
        <taxon>Escallonia</taxon>
    </lineage>
</organism>
<reference evidence="1" key="1">
    <citation type="submission" date="2022-12" db="EMBL/GenBank/DDBJ databases">
        <title>Draft genome assemblies for two species of Escallonia (Escalloniales).</title>
        <authorList>
            <person name="Chanderbali A."/>
            <person name="Dervinis C."/>
            <person name="Anghel I."/>
            <person name="Soltis D."/>
            <person name="Soltis P."/>
            <person name="Zapata F."/>
        </authorList>
    </citation>
    <scope>NUCLEOTIDE SEQUENCE</scope>
    <source>
        <strain evidence="1">UCBG92.1500</strain>
        <tissue evidence="1">Leaf</tissue>
    </source>
</reference>
<proteinExistence type="predicted"/>
<comment type="caution">
    <text evidence="1">The sequence shown here is derived from an EMBL/GenBank/DDBJ whole genome shotgun (WGS) entry which is preliminary data.</text>
</comment>
<gene>
    <name evidence="1" type="ORF">RJ640_015721</name>
</gene>
<sequence length="99" mass="11632">MYVIQNSKPKIKKVCLEKIEGQYDNYRLLYARDDRESSILKEVPVVIMSSENIPTRINKSSNVHAKTPQTSRHEEIERSIDEARELTPLEKLEQMHKHV</sequence>
<evidence type="ECO:0000313" key="1">
    <source>
        <dbReference type="EMBL" id="KAK2993242.1"/>
    </source>
</evidence>
<protein>
    <submittedName>
        <fullName evidence="1">Uncharacterized protein</fullName>
    </submittedName>
</protein>
<dbReference type="EMBL" id="JAVXUO010000335">
    <property type="protein sequence ID" value="KAK2993242.1"/>
    <property type="molecule type" value="Genomic_DNA"/>
</dbReference>
<dbReference type="Proteomes" id="UP001187471">
    <property type="component" value="Unassembled WGS sequence"/>
</dbReference>
<evidence type="ECO:0000313" key="2">
    <source>
        <dbReference type="Proteomes" id="UP001187471"/>
    </source>
</evidence>
<dbReference type="AlphaFoldDB" id="A0AA88UWB9"/>
<keyword evidence="2" id="KW-1185">Reference proteome</keyword>
<name>A0AA88UWB9_9ASTE</name>
<accession>A0AA88UWB9</accession>